<dbReference type="InterPro" id="IPR007144">
    <property type="entry name" value="SSU_processome_Utp11"/>
</dbReference>
<keyword evidence="8" id="KW-1185">Reference proteome</keyword>
<reference evidence="7 8" key="1">
    <citation type="submission" date="2023-03" db="EMBL/GenBank/DDBJ databases">
        <title>Genome insight into feeding habits of ladybird beetles.</title>
        <authorList>
            <person name="Li H.-S."/>
            <person name="Huang Y.-H."/>
            <person name="Pang H."/>
        </authorList>
    </citation>
    <scope>NUCLEOTIDE SEQUENCE [LARGE SCALE GENOMIC DNA]</scope>
    <source>
        <strain evidence="7">SYSU_2023b</strain>
        <tissue evidence="7">Whole body</tissue>
    </source>
</reference>
<dbReference type="Proteomes" id="UP001431783">
    <property type="component" value="Unassembled WGS sequence"/>
</dbReference>
<evidence type="ECO:0000313" key="8">
    <source>
        <dbReference type="Proteomes" id="UP001431783"/>
    </source>
</evidence>
<name>A0AAW1UVF9_9CUCU</name>
<evidence type="ECO:0000256" key="2">
    <source>
        <dbReference type="ARBA" id="ARBA00008105"/>
    </source>
</evidence>
<protein>
    <recommendedName>
        <fullName evidence="5">U3 small nucleolar RNA-associated protein 11</fullName>
        <shortName evidence="5">U3 snoRNA-associated protein 11</shortName>
    </recommendedName>
</protein>
<gene>
    <name evidence="7" type="ORF">WA026_007306</name>
</gene>
<evidence type="ECO:0000313" key="7">
    <source>
        <dbReference type="EMBL" id="KAK9884463.1"/>
    </source>
</evidence>
<comment type="similarity">
    <text evidence="2 5">Belongs to the UTP11 family.</text>
</comment>
<dbReference type="PANTHER" id="PTHR12838:SF0">
    <property type="entry name" value="U3 SMALL NUCLEOLAR RNA-ASSOCIATED PROTEIN 11-RELATED"/>
    <property type="match status" value="1"/>
</dbReference>
<evidence type="ECO:0000256" key="4">
    <source>
        <dbReference type="ARBA" id="ARBA00023242"/>
    </source>
</evidence>
<dbReference type="Pfam" id="PF03998">
    <property type="entry name" value="Utp11"/>
    <property type="match status" value="1"/>
</dbReference>
<feature type="region of interest" description="Disordered" evidence="6">
    <location>
        <begin position="1"/>
        <end position="28"/>
    </location>
</feature>
<evidence type="ECO:0000256" key="5">
    <source>
        <dbReference type="PIRNR" id="PIRNR015952"/>
    </source>
</evidence>
<dbReference type="PIRSF" id="PIRSF015952">
    <property type="entry name" value="U3snoRNP11"/>
    <property type="match status" value="1"/>
</dbReference>
<dbReference type="PANTHER" id="PTHR12838">
    <property type="entry name" value="U3 SMALL NUCLEOLAR RNA-ASSOCIATED PROTEIN 11"/>
    <property type="match status" value="1"/>
</dbReference>
<comment type="caution">
    <text evidence="7">The sequence shown here is derived from an EMBL/GenBank/DDBJ whole genome shotgun (WGS) entry which is preliminary data.</text>
</comment>
<keyword evidence="3 5" id="KW-0698">rRNA processing</keyword>
<comment type="function">
    <text evidence="5">Involved in nucleolar processing of pre-18S ribosomal RNA.</text>
</comment>
<dbReference type="AlphaFoldDB" id="A0AAW1UVF9"/>
<sequence>MSVWKKASKSNQKVHAERHQPEERKHLGILEKKKDYIKRANDHNEKKKTLKLLRKRALNKNPDEFYHHMINAKVEDGMHFDKEKEEEDTPEQIKLMKTQDLKYIVNKRNQERKKIEKMQAQLHFTSVDLETKNTHIYFDRNPETKNDTVIKELAEKELPDVDVETLIKTTNKKRILYEELGKRIARERELTIIQQKLEMQRHIASKKSLLPPKKVKKGGKDKAPLYPLRMEI</sequence>
<accession>A0AAW1UVF9</accession>
<comment type="subunit">
    <text evidence="5">Component of the ribosomal small subunit (SSU) processome.</text>
</comment>
<dbReference type="GO" id="GO:0032040">
    <property type="term" value="C:small-subunit processome"/>
    <property type="evidence" value="ECO:0007669"/>
    <property type="project" value="UniProtKB-UniRule"/>
</dbReference>
<feature type="compositionally biased region" description="Basic and acidic residues" evidence="6">
    <location>
        <begin position="14"/>
        <end position="28"/>
    </location>
</feature>
<dbReference type="GO" id="GO:0006364">
    <property type="term" value="P:rRNA processing"/>
    <property type="evidence" value="ECO:0007669"/>
    <property type="project" value="UniProtKB-UniRule"/>
</dbReference>
<organism evidence="7 8">
    <name type="scientific">Henosepilachna vigintioctopunctata</name>
    <dbReference type="NCBI Taxonomy" id="420089"/>
    <lineage>
        <taxon>Eukaryota</taxon>
        <taxon>Metazoa</taxon>
        <taxon>Ecdysozoa</taxon>
        <taxon>Arthropoda</taxon>
        <taxon>Hexapoda</taxon>
        <taxon>Insecta</taxon>
        <taxon>Pterygota</taxon>
        <taxon>Neoptera</taxon>
        <taxon>Endopterygota</taxon>
        <taxon>Coleoptera</taxon>
        <taxon>Polyphaga</taxon>
        <taxon>Cucujiformia</taxon>
        <taxon>Coccinelloidea</taxon>
        <taxon>Coccinellidae</taxon>
        <taxon>Epilachninae</taxon>
        <taxon>Epilachnini</taxon>
        <taxon>Henosepilachna</taxon>
    </lineage>
</organism>
<comment type="subcellular location">
    <subcellularLocation>
        <location evidence="1 5">Nucleus</location>
        <location evidence="1 5">Nucleolus</location>
    </subcellularLocation>
</comment>
<evidence type="ECO:0000256" key="3">
    <source>
        <dbReference type="ARBA" id="ARBA00022552"/>
    </source>
</evidence>
<keyword evidence="4 5" id="KW-0539">Nucleus</keyword>
<dbReference type="EMBL" id="JARQZJ010000093">
    <property type="protein sequence ID" value="KAK9884463.1"/>
    <property type="molecule type" value="Genomic_DNA"/>
</dbReference>
<proteinExistence type="inferred from homology"/>
<evidence type="ECO:0000256" key="6">
    <source>
        <dbReference type="SAM" id="MobiDB-lite"/>
    </source>
</evidence>
<evidence type="ECO:0000256" key="1">
    <source>
        <dbReference type="ARBA" id="ARBA00004604"/>
    </source>
</evidence>